<evidence type="ECO:0000256" key="1">
    <source>
        <dbReference type="ARBA" id="ARBA00022679"/>
    </source>
</evidence>
<dbReference type="InterPro" id="IPR017441">
    <property type="entry name" value="Protein_kinase_ATP_BS"/>
</dbReference>
<evidence type="ECO:0000256" key="3">
    <source>
        <dbReference type="ARBA" id="ARBA00022840"/>
    </source>
</evidence>
<feature type="domain" description="Protein kinase" evidence="5">
    <location>
        <begin position="67"/>
        <end position="342"/>
    </location>
</feature>
<dbReference type="InterPro" id="IPR011009">
    <property type="entry name" value="Kinase-like_dom_sf"/>
</dbReference>
<dbReference type="Gene3D" id="1.10.510.10">
    <property type="entry name" value="Transferase(Phosphotransferase) domain 1"/>
    <property type="match status" value="1"/>
</dbReference>
<evidence type="ECO:0000313" key="7">
    <source>
        <dbReference type="Proteomes" id="UP001157418"/>
    </source>
</evidence>
<keyword evidence="1" id="KW-0808">Transferase</keyword>
<organism evidence="6 7">
    <name type="scientific">Lactuca virosa</name>
    <dbReference type="NCBI Taxonomy" id="75947"/>
    <lineage>
        <taxon>Eukaryota</taxon>
        <taxon>Viridiplantae</taxon>
        <taxon>Streptophyta</taxon>
        <taxon>Embryophyta</taxon>
        <taxon>Tracheophyta</taxon>
        <taxon>Spermatophyta</taxon>
        <taxon>Magnoliopsida</taxon>
        <taxon>eudicotyledons</taxon>
        <taxon>Gunneridae</taxon>
        <taxon>Pentapetalae</taxon>
        <taxon>asterids</taxon>
        <taxon>campanulids</taxon>
        <taxon>Asterales</taxon>
        <taxon>Asteraceae</taxon>
        <taxon>Cichorioideae</taxon>
        <taxon>Cichorieae</taxon>
        <taxon>Lactucinae</taxon>
        <taxon>Lactuca</taxon>
    </lineage>
</organism>
<sequence length="350" mass="39540">MVFHFRCFSFPYVQDVRETTTVDVFHTANSRFVDASRMNQTVAPNLNVSLTLRNFTLSELKTATKEFHISNKIGEGGFAIVYKGTVKSLQHRSFHIEVAVKQIKPGQQGYRTWLTEVNVLGEINHDNLVKLIGFCNEDSQLLLVYEYMPKKSLDGHLAPNSNQPLSWGRRLNIAKDAATGLEHLHNAKIVFRDFKPSNILLDNNWNAKLCDFGFARDGPQDGRTHVSTMVVGTKGYAAPEYVQTGRLTSKVDVWSYGIFLEELITGRPPITRNNPENNSQCLRLVCCYAGAEKSKLIVDPRLQGYSERSMQKVTLIAKKCLEKDPKMRPTMSEVLEMVRDAIALENQQVG</sequence>
<dbReference type="GO" id="GO:0004672">
    <property type="term" value="F:protein kinase activity"/>
    <property type="evidence" value="ECO:0007669"/>
    <property type="project" value="InterPro"/>
</dbReference>
<proteinExistence type="predicted"/>
<comment type="caution">
    <text evidence="6">The sequence shown here is derived from an EMBL/GenBank/DDBJ whole genome shotgun (WGS) entry which is preliminary data.</text>
</comment>
<dbReference type="PIRSF" id="PIRSF000654">
    <property type="entry name" value="Integrin-linked_kinase"/>
    <property type="match status" value="1"/>
</dbReference>
<accession>A0AAU9PQH6</accession>
<name>A0AAU9PQH6_9ASTR</name>
<dbReference type="InterPro" id="IPR000719">
    <property type="entry name" value="Prot_kinase_dom"/>
</dbReference>
<dbReference type="SUPFAM" id="SSF56112">
    <property type="entry name" value="Protein kinase-like (PK-like)"/>
    <property type="match status" value="1"/>
</dbReference>
<dbReference type="InterPro" id="IPR050823">
    <property type="entry name" value="Plant_Ser_Thr_Prot_Kinase"/>
</dbReference>
<dbReference type="GO" id="GO:0005524">
    <property type="term" value="F:ATP binding"/>
    <property type="evidence" value="ECO:0007669"/>
    <property type="project" value="UniProtKB-UniRule"/>
</dbReference>
<evidence type="ECO:0000256" key="2">
    <source>
        <dbReference type="ARBA" id="ARBA00022741"/>
    </source>
</evidence>
<keyword evidence="2 4" id="KW-0547">Nucleotide-binding</keyword>
<dbReference type="Proteomes" id="UP001157418">
    <property type="component" value="Unassembled WGS sequence"/>
</dbReference>
<evidence type="ECO:0000256" key="4">
    <source>
        <dbReference type="PROSITE-ProRule" id="PRU10141"/>
    </source>
</evidence>
<feature type="binding site" evidence="4">
    <location>
        <position position="101"/>
    </location>
    <ligand>
        <name>ATP</name>
        <dbReference type="ChEBI" id="CHEBI:30616"/>
    </ligand>
</feature>
<dbReference type="Pfam" id="PF00069">
    <property type="entry name" value="Pkinase"/>
    <property type="match status" value="1"/>
</dbReference>
<dbReference type="AlphaFoldDB" id="A0AAU9PQH6"/>
<evidence type="ECO:0000259" key="5">
    <source>
        <dbReference type="PROSITE" id="PS50011"/>
    </source>
</evidence>
<keyword evidence="3 4" id="KW-0067">ATP-binding</keyword>
<dbReference type="PANTHER" id="PTHR45621">
    <property type="entry name" value="OS01G0588500 PROTEIN-RELATED"/>
    <property type="match status" value="1"/>
</dbReference>
<keyword evidence="7" id="KW-1185">Reference proteome</keyword>
<dbReference type="Gene3D" id="3.30.200.20">
    <property type="entry name" value="Phosphorylase Kinase, domain 1"/>
    <property type="match status" value="1"/>
</dbReference>
<dbReference type="EMBL" id="CAKMRJ010005745">
    <property type="protein sequence ID" value="CAH1452128.1"/>
    <property type="molecule type" value="Genomic_DNA"/>
</dbReference>
<evidence type="ECO:0000313" key="6">
    <source>
        <dbReference type="EMBL" id="CAH1452128.1"/>
    </source>
</evidence>
<gene>
    <name evidence="6" type="ORF">LVIROSA_LOCUS37446</name>
</gene>
<dbReference type="PROSITE" id="PS00107">
    <property type="entry name" value="PROTEIN_KINASE_ATP"/>
    <property type="match status" value="1"/>
</dbReference>
<dbReference type="FunFam" id="3.30.200.20:FF:000178">
    <property type="entry name" value="serine/threonine-protein kinase PBS1-like"/>
    <property type="match status" value="1"/>
</dbReference>
<reference evidence="6 7" key="1">
    <citation type="submission" date="2022-01" db="EMBL/GenBank/DDBJ databases">
        <authorList>
            <person name="Xiong W."/>
            <person name="Schranz E."/>
        </authorList>
    </citation>
    <scope>NUCLEOTIDE SEQUENCE [LARGE SCALE GENOMIC DNA]</scope>
</reference>
<protein>
    <recommendedName>
        <fullName evidence="5">Protein kinase domain-containing protein</fullName>
    </recommendedName>
</protein>
<dbReference type="PROSITE" id="PS50011">
    <property type="entry name" value="PROTEIN_KINASE_DOM"/>
    <property type="match status" value="1"/>
</dbReference>